<evidence type="ECO:0000256" key="2">
    <source>
        <dbReference type="ARBA" id="ARBA00023125"/>
    </source>
</evidence>
<name>A0A895XN22_9ACTN</name>
<evidence type="ECO:0000313" key="6">
    <source>
        <dbReference type="EMBL" id="QSB07051.1"/>
    </source>
</evidence>
<feature type="domain" description="SIS" evidence="5">
    <location>
        <begin position="142"/>
        <end position="282"/>
    </location>
</feature>
<dbReference type="PANTHER" id="PTHR30514">
    <property type="entry name" value="GLUCOKINASE"/>
    <property type="match status" value="1"/>
</dbReference>
<keyword evidence="3" id="KW-0804">Transcription</keyword>
<dbReference type="Gene3D" id="1.10.10.10">
    <property type="entry name" value="Winged helix-like DNA-binding domain superfamily/Winged helix DNA-binding domain"/>
    <property type="match status" value="1"/>
</dbReference>
<dbReference type="PANTHER" id="PTHR30514:SF1">
    <property type="entry name" value="HTH-TYPE TRANSCRIPTIONAL REGULATOR HEXR-RELATED"/>
    <property type="match status" value="1"/>
</dbReference>
<dbReference type="SUPFAM" id="SSF53697">
    <property type="entry name" value="SIS domain"/>
    <property type="match status" value="1"/>
</dbReference>
<dbReference type="Pfam" id="PF01418">
    <property type="entry name" value="HTH_6"/>
    <property type="match status" value="1"/>
</dbReference>
<dbReference type="Pfam" id="PF01380">
    <property type="entry name" value="SIS"/>
    <property type="match status" value="1"/>
</dbReference>
<dbReference type="Proteomes" id="UP000662939">
    <property type="component" value="Chromosome"/>
</dbReference>
<keyword evidence="7" id="KW-1185">Reference proteome</keyword>
<dbReference type="EMBL" id="CP070496">
    <property type="protein sequence ID" value="QSB07051.1"/>
    <property type="molecule type" value="Genomic_DNA"/>
</dbReference>
<dbReference type="Gene3D" id="3.40.50.10490">
    <property type="entry name" value="Glucose-6-phosphate isomerase like protein, domain 1"/>
    <property type="match status" value="1"/>
</dbReference>
<gene>
    <name evidence="6" type="ORF">JQS30_11235</name>
</gene>
<dbReference type="InterPro" id="IPR036388">
    <property type="entry name" value="WH-like_DNA-bd_sf"/>
</dbReference>
<dbReference type="InterPro" id="IPR047640">
    <property type="entry name" value="RpiR-like"/>
</dbReference>
<dbReference type="AlphaFoldDB" id="A0A895XN22"/>
<dbReference type="CDD" id="cd05013">
    <property type="entry name" value="SIS_RpiR"/>
    <property type="match status" value="1"/>
</dbReference>
<evidence type="ECO:0000256" key="1">
    <source>
        <dbReference type="ARBA" id="ARBA00023015"/>
    </source>
</evidence>
<proteinExistence type="predicted"/>
<feature type="domain" description="HTH rpiR-type" evidence="4">
    <location>
        <begin position="13"/>
        <end position="89"/>
    </location>
</feature>
<dbReference type="GO" id="GO:0003700">
    <property type="term" value="F:DNA-binding transcription factor activity"/>
    <property type="evidence" value="ECO:0007669"/>
    <property type="project" value="InterPro"/>
</dbReference>
<dbReference type="InterPro" id="IPR000281">
    <property type="entry name" value="HTH_RpiR"/>
</dbReference>
<dbReference type="SUPFAM" id="SSF46689">
    <property type="entry name" value="Homeodomain-like"/>
    <property type="match status" value="1"/>
</dbReference>
<organism evidence="6 7">
    <name type="scientific">Natronoglycomyces albus</name>
    <dbReference type="NCBI Taxonomy" id="2811108"/>
    <lineage>
        <taxon>Bacteria</taxon>
        <taxon>Bacillati</taxon>
        <taxon>Actinomycetota</taxon>
        <taxon>Actinomycetes</taxon>
        <taxon>Glycomycetales</taxon>
        <taxon>Glycomycetaceae</taxon>
        <taxon>Natronoglycomyces</taxon>
    </lineage>
</organism>
<dbReference type="PROSITE" id="PS51464">
    <property type="entry name" value="SIS"/>
    <property type="match status" value="1"/>
</dbReference>
<dbReference type="GO" id="GO:1901135">
    <property type="term" value="P:carbohydrate derivative metabolic process"/>
    <property type="evidence" value="ECO:0007669"/>
    <property type="project" value="InterPro"/>
</dbReference>
<dbReference type="PROSITE" id="PS51071">
    <property type="entry name" value="HTH_RPIR"/>
    <property type="match status" value="1"/>
</dbReference>
<dbReference type="GO" id="GO:0097367">
    <property type="term" value="F:carbohydrate derivative binding"/>
    <property type="evidence" value="ECO:0007669"/>
    <property type="project" value="InterPro"/>
</dbReference>
<dbReference type="InterPro" id="IPR001347">
    <property type="entry name" value="SIS_dom"/>
</dbReference>
<evidence type="ECO:0000259" key="5">
    <source>
        <dbReference type="PROSITE" id="PS51464"/>
    </source>
</evidence>
<accession>A0A895XN22</accession>
<sequence>MEGTTSQSEPDTRGVLERIRQQSSRLSEALSKVAQQVLADPDRAARATIMDLADRSGTSPGTITRFCRHLGYDGYADLRVALATESGRAAASQSESNWDVNIGREISPNDSLDDVLKQIIAVDVAMLRDTAQTLDLGEVEHVAEAVNTAKRVDVYGIGNSAFVARELHTGFYRTGVTTWLWTEVHEALASAALLSKGDVAIAVSHSGTTSETIEMLTEAGSRGALTVAITSYPDSPITEVADVVLTSAVRRTGFRADLLAARHAQLLVVDLIYIAVAQRRFPQTVEAFASRARAVVGHRPQPRPLDPS</sequence>
<dbReference type="GO" id="GO:0003677">
    <property type="term" value="F:DNA binding"/>
    <property type="evidence" value="ECO:0007669"/>
    <property type="project" value="UniProtKB-KW"/>
</dbReference>
<evidence type="ECO:0000313" key="7">
    <source>
        <dbReference type="Proteomes" id="UP000662939"/>
    </source>
</evidence>
<keyword evidence="2" id="KW-0238">DNA-binding</keyword>
<dbReference type="InterPro" id="IPR046348">
    <property type="entry name" value="SIS_dom_sf"/>
</dbReference>
<keyword evidence="1" id="KW-0805">Transcription regulation</keyword>
<evidence type="ECO:0000259" key="4">
    <source>
        <dbReference type="PROSITE" id="PS51071"/>
    </source>
</evidence>
<dbReference type="InterPro" id="IPR009057">
    <property type="entry name" value="Homeodomain-like_sf"/>
</dbReference>
<protein>
    <submittedName>
        <fullName evidence="6">MurR/RpiR family transcriptional regulator</fullName>
    </submittedName>
</protein>
<reference evidence="6" key="1">
    <citation type="submission" date="2021-02" db="EMBL/GenBank/DDBJ databases">
        <title>Natronoglycomyces albus gen. nov., sp. nov, a haloalkaliphilic actinobacterium from a soda solonchak soil.</title>
        <authorList>
            <person name="Sorokin D.Y."/>
            <person name="Khijniak T.V."/>
            <person name="Zakharycheva A.P."/>
            <person name="Boueva O.V."/>
            <person name="Ariskina E.V."/>
            <person name="Hahnke R.L."/>
            <person name="Bunk B."/>
            <person name="Sproer C."/>
            <person name="Schumann P."/>
            <person name="Evtushenko L.I."/>
            <person name="Kublanov I.V."/>
        </authorList>
    </citation>
    <scope>NUCLEOTIDE SEQUENCE</scope>
    <source>
        <strain evidence="6">DSM 106290</strain>
    </source>
</reference>
<dbReference type="InterPro" id="IPR035472">
    <property type="entry name" value="RpiR-like_SIS"/>
</dbReference>
<evidence type="ECO:0000256" key="3">
    <source>
        <dbReference type="ARBA" id="ARBA00023163"/>
    </source>
</evidence>
<dbReference type="KEGG" id="nav:JQS30_11235"/>